<dbReference type="GO" id="GO:0006352">
    <property type="term" value="P:DNA-templated transcription initiation"/>
    <property type="evidence" value="ECO:0007669"/>
    <property type="project" value="InterPro"/>
</dbReference>
<evidence type="ECO:0000259" key="6">
    <source>
        <dbReference type="PROSITE" id="PS00715"/>
    </source>
</evidence>
<proteinExistence type="predicted"/>
<evidence type="ECO:0000313" key="8">
    <source>
        <dbReference type="Proteomes" id="UP001162834"/>
    </source>
</evidence>
<keyword evidence="2" id="KW-0731">Sigma factor</keyword>
<dbReference type="Pfam" id="PF04545">
    <property type="entry name" value="Sigma70_r4"/>
    <property type="match status" value="1"/>
</dbReference>
<dbReference type="InterPro" id="IPR014284">
    <property type="entry name" value="RNA_pol_sigma-70_dom"/>
</dbReference>
<dbReference type="EMBL" id="CP087164">
    <property type="protein sequence ID" value="UGS36805.1"/>
    <property type="molecule type" value="Genomic_DNA"/>
</dbReference>
<dbReference type="SUPFAM" id="SSF88946">
    <property type="entry name" value="Sigma2 domain of RNA polymerase sigma factors"/>
    <property type="match status" value="1"/>
</dbReference>
<evidence type="ECO:0000256" key="4">
    <source>
        <dbReference type="ARBA" id="ARBA00023163"/>
    </source>
</evidence>
<evidence type="ECO:0000256" key="5">
    <source>
        <dbReference type="SAM" id="Coils"/>
    </source>
</evidence>
<dbReference type="Pfam" id="PF04542">
    <property type="entry name" value="Sigma70_r2"/>
    <property type="match status" value="1"/>
</dbReference>
<reference evidence="7" key="1">
    <citation type="journal article" date="2022" name="Int. J. Syst. Evol. Microbiol.">
        <title>Pseudomonas aegrilactucae sp. nov. and Pseudomonas morbosilactucae sp. nov., pathogens causing bacterial rot of lettuce in Japan.</title>
        <authorList>
            <person name="Sawada H."/>
            <person name="Fujikawa T."/>
            <person name="Satou M."/>
        </authorList>
    </citation>
    <scope>NUCLEOTIDE SEQUENCE</scope>
    <source>
        <strain evidence="7">0166_1</strain>
    </source>
</reference>
<dbReference type="AlphaFoldDB" id="A0A9E6XYU1"/>
<keyword evidence="8" id="KW-1185">Reference proteome</keyword>
<name>A0A9E6XYU1_9ACTN</name>
<evidence type="ECO:0000313" key="7">
    <source>
        <dbReference type="EMBL" id="UGS36805.1"/>
    </source>
</evidence>
<dbReference type="InterPro" id="IPR036388">
    <property type="entry name" value="WH-like_DNA-bd_sf"/>
</dbReference>
<keyword evidence="3" id="KW-0238">DNA-binding</keyword>
<dbReference type="GO" id="GO:0003677">
    <property type="term" value="F:DNA binding"/>
    <property type="evidence" value="ECO:0007669"/>
    <property type="project" value="UniProtKB-KW"/>
</dbReference>
<dbReference type="RefSeq" id="WP_259310870.1">
    <property type="nucleotide sequence ID" value="NZ_CP087164.1"/>
</dbReference>
<protein>
    <submittedName>
        <fullName evidence="7">RNA polymerase sigma factor RpoD</fullName>
    </submittedName>
</protein>
<dbReference type="Pfam" id="PF00140">
    <property type="entry name" value="Sigma70_r1_2"/>
    <property type="match status" value="1"/>
</dbReference>
<dbReference type="InterPro" id="IPR013325">
    <property type="entry name" value="RNA_pol_sigma_r2"/>
</dbReference>
<sequence length="356" mass="39602">MAIDIDSTRVETAFADLRQRAGAERVVTVCQLDEVAKGADLEGEAVAMLQSRLEQAGIEIDDDCDRDPAEQPSYTIASLSHNTSDALAQFLDGIGRHRLLRPDEELELSRRIERGDLEAKDRLINSNLRLVVSIARQMQGNHDLCLLDLIQEGVIGLVRAAEKFDYRKGLRFSTYATLWIRQAIQRGIADRGRTIRLPTNIAQRERKVGAVQRRLTVELGREPTPAEIAEGAGLPEAQVQQIIDVSRVVTSLDLPVGDEGDARLGDLMPGDEPPVEESVHVTMRQDLVRATVDRLPEPQRNVIKLRYGLNGSSEPLPLQRVARELDIAPRDVRRLEEQGLQALSLSRELDALREAA</sequence>
<dbReference type="Gene3D" id="1.10.601.10">
    <property type="entry name" value="RNA Polymerase Primary Sigma Factor"/>
    <property type="match status" value="1"/>
</dbReference>
<dbReference type="InterPro" id="IPR007630">
    <property type="entry name" value="RNA_pol_sigma70_r4"/>
</dbReference>
<dbReference type="InterPro" id="IPR007627">
    <property type="entry name" value="RNA_pol_sigma70_r2"/>
</dbReference>
<feature type="coiled-coil region" evidence="5">
    <location>
        <begin position="318"/>
        <end position="355"/>
    </location>
</feature>
<dbReference type="SUPFAM" id="SSF88659">
    <property type="entry name" value="Sigma3 and sigma4 domains of RNA polymerase sigma factors"/>
    <property type="match status" value="2"/>
</dbReference>
<dbReference type="PROSITE" id="PS00715">
    <property type="entry name" value="SIGMA70_1"/>
    <property type="match status" value="1"/>
</dbReference>
<evidence type="ECO:0000256" key="1">
    <source>
        <dbReference type="ARBA" id="ARBA00023015"/>
    </source>
</evidence>
<keyword evidence="1" id="KW-0805">Transcription regulation</keyword>
<dbReference type="InterPro" id="IPR050239">
    <property type="entry name" value="Sigma-70_RNA_pol_init_factors"/>
</dbReference>
<dbReference type="PANTHER" id="PTHR30603:SF67">
    <property type="entry name" value="RNA POLYMERASE SIGMA FACTOR RPOS"/>
    <property type="match status" value="1"/>
</dbReference>
<keyword evidence="4" id="KW-0804">Transcription</keyword>
<dbReference type="Gene3D" id="1.10.10.10">
    <property type="entry name" value="Winged helix-like DNA-binding domain superfamily/Winged helix DNA-binding domain"/>
    <property type="match status" value="2"/>
</dbReference>
<dbReference type="PRINTS" id="PR00046">
    <property type="entry name" value="SIGMA70FCT"/>
</dbReference>
<evidence type="ECO:0000256" key="3">
    <source>
        <dbReference type="ARBA" id="ARBA00023125"/>
    </source>
</evidence>
<dbReference type="InterPro" id="IPR000943">
    <property type="entry name" value="RNA_pol_sigma70"/>
</dbReference>
<dbReference type="Proteomes" id="UP001162834">
    <property type="component" value="Chromosome"/>
</dbReference>
<keyword evidence="5" id="KW-0175">Coiled coil</keyword>
<evidence type="ECO:0000256" key="2">
    <source>
        <dbReference type="ARBA" id="ARBA00023082"/>
    </source>
</evidence>
<dbReference type="PANTHER" id="PTHR30603">
    <property type="entry name" value="RNA POLYMERASE SIGMA FACTOR RPO"/>
    <property type="match status" value="1"/>
</dbReference>
<dbReference type="GO" id="GO:0016987">
    <property type="term" value="F:sigma factor activity"/>
    <property type="evidence" value="ECO:0007669"/>
    <property type="project" value="UniProtKB-KW"/>
</dbReference>
<dbReference type="InterPro" id="IPR007624">
    <property type="entry name" value="RNA_pol_sigma70_r3"/>
</dbReference>
<feature type="domain" description="RNA polymerase sigma-70" evidence="6">
    <location>
        <begin position="148"/>
        <end position="161"/>
    </location>
</feature>
<dbReference type="Pfam" id="PF04539">
    <property type="entry name" value="Sigma70_r3"/>
    <property type="match status" value="1"/>
</dbReference>
<dbReference type="KEGG" id="sbae:DSM104329_03216"/>
<dbReference type="InterPro" id="IPR009042">
    <property type="entry name" value="RNA_pol_sigma70_r1_2"/>
</dbReference>
<organism evidence="7 8">
    <name type="scientific">Capillimicrobium parvum</name>
    <dbReference type="NCBI Taxonomy" id="2884022"/>
    <lineage>
        <taxon>Bacteria</taxon>
        <taxon>Bacillati</taxon>
        <taxon>Actinomycetota</taxon>
        <taxon>Thermoleophilia</taxon>
        <taxon>Solirubrobacterales</taxon>
        <taxon>Capillimicrobiaceae</taxon>
        <taxon>Capillimicrobium</taxon>
    </lineage>
</organism>
<dbReference type="InterPro" id="IPR013324">
    <property type="entry name" value="RNA_pol_sigma_r3/r4-like"/>
</dbReference>
<accession>A0A9E6XYU1</accession>
<gene>
    <name evidence="7" type="primary">rpoD</name>
    <name evidence="7" type="ORF">DSM104329_03216</name>
</gene>
<dbReference type="NCBIfam" id="TIGR02937">
    <property type="entry name" value="sigma70-ECF"/>
    <property type="match status" value="1"/>
</dbReference>